<dbReference type="RefSeq" id="WP_259866788.1">
    <property type="nucleotide sequence ID" value="NZ_BAAAST010000176.1"/>
</dbReference>
<reference evidence="1" key="1">
    <citation type="submission" date="2021-04" db="EMBL/GenBank/DDBJ databases">
        <authorList>
            <person name="Hartkoorn R.C."/>
            <person name="Beaudoing E."/>
            <person name="Hot D."/>
        </authorList>
    </citation>
    <scope>NUCLEOTIDE SEQUENCE</scope>
    <source>
        <strain evidence="1">NRRL B-16292</strain>
    </source>
</reference>
<sequence>MRPRLTVAKRIGVDAARPRADVIRGAAVTKQPAAVPPIASLSPGGAGLRDA</sequence>
<evidence type="ECO:0000313" key="1">
    <source>
        <dbReference type="EMBL" id="UWP87023.1"/>
    </source>
</evidence>
<accession>A0ABY5WAD7</accession>
<name>A0ABY5WAD7_9ACTN</name>
<protein>
    <submittedName>
        <fullName evidence="1">Uncharacterized protein</fullName>
    </submittedName>
</protein>
<keyword evidence="2" id="KW-1185">Reference proteome</keyword>
<evidence type="ECO:0000313" key="2">
    <source>
        <dbReference type="Proteomes" id="UP001059617"/>
    </source>
</evidence>
<proteinExistence type="predicted"/>
<reference evidence="1" key="2">
    <citation type="submission" date="2022-09" db="EMBL/GenBank/DDBJ databases">
        <title>Biosynthetic gene clusters of Dactylosporangioum fulvum.</title>
        <authorList>
            <person name="Caradec T."/>
        </authorList>
    </citation>
    <scope>NUCLEOTIDE SEQUENCE</scope>
    <source>
        <strain evidence="1">NRRL B-16292</strain>
    </source>
</reference>
<organism evidence="1 2">
    <name type="scientific">Dactylosporangium fulvum</name>
    <dbReference type="NCBI Taxonomy" id="53359"/>
    <lineage>
        <taxon>Bacteria</taxon>
        <taxon>Bacillati</taxon>
        <taxon>Actinomycetota</taxon>
        <taxon>Actinomycetes</taxon>
        <taxon>Micromonosporales</taxon>
        <taxon>Micromonosporaceae</taxon>
        <taxon>Dactylosporangium</taxon>
    </lineage>
</organism>
<dbReference type="Proteomes" id="UP001059617">
    <property type="component" value="Chromosome"/>
</dbReference>
<dbReference type="EMBL" id="CP073720">
    <property type="protein sequence ID" value="UWP87023.1"/>
    <property type="molecule type" value="Genomic_DNA"/>
</dbReference>
<gene>
    <name evidence="1" type="ORF">Dfulv_23385</name>
</gene>